<evidence type="ECO:0008006" key="3">
    <source>
        <dbReference type="Google" id="ProtNLM"/>
    </source>
</evidence>
<dbReference type="AlphaFoldDB" id="A0A0F9FCV5"/>
<evidence type="ECO:0000256" key="1">
    <source>
        <dbReference type="ARBA" id="ARBA00007039"/>
    </source>
</evidence>
<evidence type="ECO:0000313" key="2">
    <source>
        <dbReference type="EMBL" id="KKL84224.1"/>
    </source>
</evidence>
<dbReference type="CDD" id="cd07017">
    <property type="entry name" value="S14_ClpP_2"/>
    <property type="match status" value="1"/>
</dbReference>
<protein>
    <recommendedName>
        <fullName evidence="3">ATP-dependent Clp protease proteolytic subunit</fullName>
    </recommendedName>
</protein>
<sequence>MFRKPMEGNQFEHLADGQFELATNYLTRKRRMLFLRGPLFGMLTPPMPRPDAYGPTVVGDDILALNIEDPKKPIYLWIDSGGGEVNSGLILYDIIRASKAPIITVAQSCMSLATVLMAAGSERVMFPHSRAMLHLPRSEFAGDSDAMEIRSKELSRVRDDLITCYIECGVTAGLDKPTKGKVRKQIVADINRAEYWMGAKECVRYGLIDRICTIKDMLGESK</sequence>
<dbReference type="EMBL" id="LAZR01021761">
    <property type="protein sequence ID" value="KKL84224.1"/>
    <property type="molecule type" value="Genomic_DNA"/>
</dbReference>
<dbReference type="Gene3D" id="3.90.226.10">
    <property type="entry name" value="2-enoyl-CoA Hydratase, Chain A, domain 1"/>
    <property type="match status" value="1"/>
</dbReference>
<dbReference type="GO" id="GO:0004176">
    <property type="term" value="F:ATP-dependent peptidase activity"/>
    <property type="evidence" value="ECO:0007669"/>
    <property type="project" value="InterPro"/>
</dbReference>
<dbReference type="GO" id="GO:0051117">
    <property type="term" value="F:ATPase binding"/>
    <property type="evidence" value="ECO:0007669"/>
    <property type="project" value="TreeGrafter"/>
</dbReference>
<dbReference type="GO" id="GO:0004252">
    <property type="term" value="F:serine-type endopeptidase activity"/>
    <property type="evidence" value="ECO:0007669"/>
    <property type="project" value="InterPro"/>
</dbReference>
<comment type="similarity">
    <text evidence="1">Belongs to the peptidase S14 family.</text>
</comment>
<dbReference type="PANTHER" id="PTHR10381:SF11">
    <property type="entry name" value="ATP-DEPENDENT CLP PROTEASE PROTEOLYTIC SUBUNIT, MITOCHONDRIAL"/>
    <property type="match status" value="1"/>
</dbReference>
<gene>
    <name evidence="2" type="ORF">LCGC14_1966850</name>
</gene>
<organism evidence="2">
    <name type="scientific">marine sediment metagenome</name>
    <dbReference type="NCBI Taxonomy" id="412755"/>
    <lineage>
        <taxon>unclassified sequences</taxon>
        <taxon>metagenomes</taxon>
        <taxon>ecological metagenomes</taxon>
    </lineage>
</organism>
<comment type="caution">
    <text evidence="2">The sequence shown here is derived from an EMBL/GenBank/DDBJ whole genome shotgun (WGS) entry which is preliminary data.</text>
</comment>
<dbReference type="Pfam" id="PF00574">
    <property type="entry name" value="CLP_protease"/>
    <property type="match status" value="1"/>
</dbReference>
<dbReference type="GO" id="GO:0009368">
    <property type="term" value="C:endopeptidase Clp complex"/>
    <property type="evidence" value="ECO:0007669"/>
    <property type="project" value="TreeGrafter"/>
</dbReference>
<dbReference type="PANTHER" id="PTHR10381">
    <property type="entry name" value="ATP-DEPENDENT CLP PROTEASE PROTEOLYTIC SUBUNIT"/>
    <property type="match status" value="1"/>
</dbReference>
<reference evidence="2" key="1">
    <citation type="journal article" date="2015" name="Nature">
        <title>Complex archaea that bridge the gap between prokaryotes and eukaryotes.</title>
        <authorList>
            <person name="Spang A."/>
            <person name="Saw J.H."/>
            <person name="Jorgensen S.L."/>
            <person name="Zaremba-Niedzwiedzka K."/>
            <person name="Martijn J."/>
            <person name="Lind A.E."/>
            <person name="van Eijk R."/>
            <person name="Schleper C."/>
            <person name="Guy L."/>
            <person name="Ettema T.J."/>
        </authorList>
    </citation>
    <scope>NUCLEOTIDE SEQUENCE</scope>
</reference>
<dbReference type="InterPro" id="IPR023562">
    <property type="entry name" value="ClpP/TepA"/>
</dbReference>
<proteinExistence type="inferred from homology"/>
<dbReference type="InterPro" id="IPR001907">
    <property type="entry name" value="ClpP"/>
</dbReference>
<dbReference type="SUPFAM" id="SSF52096">
    <property type="entry name" value="ClpP/crotonase"/>
    <property type="match status" value="1"/>
</dbReference>
<dbReference type="PRINTS" id="PR00127">
    <property type="entry name" value="CLPPROTEASEP"/>
</dbReference>
<dbReference type="GO" id="GO:0006515">
    <property type="term" value="P:protein quality control for misfolded or incompletely synthesized proteins"/>
    <property type="evidence" value="ECO:0007669"/>
    <property type="project" value="TreeGrafter"/>
</dbReference>
<name>A0A0F9FCV5_9ZZZZ</name>
<accession>A0A0F9FCV5</accession>
<dbReference type="InterPro" id="IPR029045">
    <property type="entry name" value="ClpP/crotonase-like_dom_sf"/>
</dbReference>